<evidence type="ECO:0000256" key="1">
    <source>
        <dbReference type="SAM" id="MobiDB-lite"/>
    </source>
</evidence>
<feature type="region of interest" description="Disordered" evidence="1">
    <location>
        <begin position="31"/>
        <end position="105"/>
    </location>
</feature>
<sequence>MILSIGSTHIHTPKKYIADLVNKDRGGASQSMGLTTVDANSLRPLKLNKLPQPKTQRTNYDERYVHEPSHQSSQRIPPGKDVSASRSSHLRPGLPSGSNSLPKPCSIRSFVAENSPLPLPSIVSAPSGYGTLSSKKLIFT</sequence>
<dbReference type="Proteomes" id="UP000765509">
    <property type="component" value="Unassembled WGS sequence"/>
</dbReference>
<name>A0A9Q3PFY9_9BASI</name>
<proteinExistence type="predicted"/>
<keyword evidence="3" id="KW-1185">Reference proteome</keyword>
<protein>
    <submittedName>
        <fullName evidence="2">Uncharacterized protein</fullName>
    </submittedName>
</protein>
<gene>
    <name evidence="2" type="ORF">O181_098847</name>
</gene>
<evidence type="ECO:0000313" key="3">
    <source>
        <dbReference type="Proteomes" id="UP000765509"/>
    </source>
</evidence>
<dbReference type="EMBL" id="AVOT02067677">
    <property type="protein sequence ID" value="MBW0559132.1"/>
    <property type="molecule type" value="Genomic_DNA"/>
</dbReference>
<evidence type="ECO:0000313" key="2">
    <source>
        <dbReference type="EMBL" id="MBW0559132.1"/>
    </source>
</evidence>
<dbReference type="AlphaFoldDB" id="A0A9Q3PFY9"/>
<organism evidence="2 3">
    <name type="scientific">Austropuccinia psidii MF-1</name>
    <dbReference type="NCBI Taxonomy" id="1389203"/>
    <lineage>
        <taxon>Eukaryota</taxon>
        <taxon>Fungi</taxon>
        <taxon>Dikarya</taxon>
        <taxon>Basidiomycota</taxon>
        <taxon>Pucciniomycotina</taxon>
        <taxon>Pucciniomycetes</taxon>
        <taxon>Pucciniales</taxon>
        <taxon>Sphaerophragmiaceae</taxon>
        <taxon>Austropuccinia</taxon>
    </lineage>
</organism>
<comment type="caution">
    <text evidence="2">The sequence shown here is derived from an EMBL/GenBank/DDBJ whole genome shotgun (WGS) entry which is preliminary data.</text>
</comment>
<feature type="compositionally biased region" description="Basic and acidic residues" evidence="1">
    <location>
        <begin position="59"/>
        <end position="69"/>
    </location>
</feature>
<accession>A0A9Q3PFY9</accession>
<reference evidence="2" key="1">
    <citation type="submission" date="2021-03" db="EMBL/GenBank/DDBJ databases">
        <title>Draft genome sequence of rust myrtle Austropuccinia psidii MF-1, a brazilian biotype.</title>
        <authorList>
            <person name="Quecine M.C."/>
            <person name="Pachon D.M.R."/>
            <person name="Bonatelli M.L."/>
            <person name="Correr F.H."/>
            <person name="Franceschini L.M."/>
            <person name="Leite T.F."/>
            <person name="Margarido G.R.A."/>
            <person name="Almeida C.A."/>
            <person name="Ferrarezi J.A."/>
            <person name="Labate C.A."/>
        </authorList>
    </citation>
    <scope>NUCLEOTIDE SEQUENCE</scope>
    <source>
        <strain evidence="2">MF-1</strain>
    </source>
</reference>